<evidence type="ECO:0000313" key="1">
    <source>
        <dbReference type="EMBL" id="AIQ92589.1"/>
    </source>
</evidence>
<reference evidence="1 2" key="1">
    <citation type="journal article" date="2014" name="PLoS ONE">
        <title>Genome Information of Methylobacterium oryzae, a Plant-Probiotic Methylotroph in the Phyllosphere.</title>
        <authorList>
            <person name="Kwak M.J."/>
            <person name="Jeong H."/>
            <person name="Madhaiyan M."/>
            <person name="Lee Y."/>
            <person name="Sa T.M."/>
            <person name="Oh T.K."/>
            <person name="Kim J.F."/>
        </authorList>
    </citation>
    <scope>NUCLEOTIDE SEQUENCE [LARGE SCALE GENOMIC DNA]</scope>
    <source>
        <strain evidence="1 2">CBMB20</strain>
    </source>
</reference>
<accession>A0A089QDC7</accession>
<organism evidence="1 2">
    <name type="scientific">Methylobacterium oryzae CBMB20</name>
    <dbReference type="NCBI Taxonomy" id="693986"/>
    <lineage>
        <taxon>Bacteria</taxon>
        <taxon>Pseudomonadati</taxon>
        <taxon>Pseudomonadota</taxon>
        <taxon>Alphaproteobacteria</taxon>
        <taxon>Hyphomicrobiales</taxon>
        <taxon>Methylobacteriaceae</taxon>
        <taxon>Methylobacterium</taxon>
    </lineage>
</organism>
<dbReference type="HOGENOM" id="CLU_167438_1_0_5"/>
<sequence length="95" mass="10825">MDRPRRVGLPWYAPERYAELRARLADGAKLPPDYETWRVATEQMEREVQRSGVEVVRVPIEPEIFAAWCERAGLQRDAAARARYAAAALAADWAI</sequence>
<protein>
    <submittedName>
        <fullName evidence="1">Protein of unassigned function</fullName>
    </submittedName>
</protein>
<gene>
    <name evidence="1" type="ORF">MOC_4834</name>
</gene>
<keyword evidence="2" id="KW-1185">Reference proteome</keyword>
<dbReference type="EMBL" id="CP003811">
    <property type="protein sequence ID" value="AIQ92589.1"/>
    <property type="molecule type" value="Genomic_DNA"/>
</dbReference>
<proteinExistence type="predicted"/>
<dbReference type="KEGG" id="mor:MOC_4834"/>
<dbReference type="Proteomes" id="UP000029492">
    <property type="component" value="Chromosome"/>
</dbReference>
<dbReference type="RefSeq" id="WP_043351475.1">
    <property type="nucleotide sequence ID" value="NZ_CP003811.1"/>
</dbReference>
<name>A0A089QDC7_9HYPH</name>
<dbReference type="GeneID" id="96605702"/>
<dbReference type="STRING" id="693986.MOC_4834"/>
<dbReference type="eggNOG" id="ENOG5033I30">
    <property type="taxonomic scope" value="Bacteria"/>
</dbReference>
<dbReference type="AlphaFoldDB" id="A0A089QDC7"/>
<evidence type="ECO:0000313" key="2">
    <source>
        <dbReference type="Proteomes" id="UP000029492"/>
    </source>
</evidence>